<keyword evidence="5 7" id="KW-0573">Peptidoglycan synthesis</keyword>
<feature type="active site" description="Proton donor/acceptor" evidence="7">
    <location>
        <position position="414"/>
    </location>
</feature>
<proteinExistence type="predicted"/>
<keyword evidence="4 7" id="KW-0133">Cell shape</keyword>
<gene>
    <name evidence="11" type="ORF">EAS64_16290</name>
</gene>
<dbReference type="Pfam" id="PF03734">
    <property type="entry name" value="YkuD"/>
    <property type="match status" value="1"/>
</dbReference>
<dbReference type="AlphaFoldDB" id="A0A6P2C0V9"/>
<dbReference type="GO" id="GO:0071555">
    <property type="term" value="P:cell wall organization"/>
    <property type="evidence" value="ECO:0007669"/>
    <property type="project" value="UniProtKB-UniRule"/>
</dbReference>
<evidence type="ECO:0000313" key="12">
    <source>
        <dbReference type="Proteomes" id="UP000460272"/>
    </source>
</evidence>
<accession>A0A6P2C0V9</accession>
<feature type="region of interest" description="Disordered" evidence="8">
    <location>
        <begin position="49"/>
        <end position="73"/>
    </location>
</feature>
<keyword evidence="2" id="KW-0808">Transferase</keyword>
<keyword evidence="6 7" id="KW-0961">Cell wall biogenesis/degradation</keyword>
<keyword evidence="9" id="KW-0472">Membrane</keyword>
<dbReference type="Gene3D" id="2.60.40.3710">
    <property type="match status" value="1"/>
</dbReference>
<comment type="pathway">
    <text evidence="1 7">Cell wall biogenesis; peptidoglycan biosynthesis.</text>
</comment>
<dbReference type="CDD" id="cd16913">
    <property type="entry name" value="YkuD_like"/>
    <property type="match status" value="1"/>
</dbReference>
<dbReference type="UniPathway" id="UPA00219"/>
<keyword evidence="3" id="KW-0732">Signal</keyword>
<feature type="domain" description="L,D-TPase catalytic" evidence="10">
    <location>
        <begin position="337"/>
        <end position="453"/>
    </location>
</feature>
<evidence type="ECO:0000256" key="7">
    <source>
        <dbReference type="PROSITE-ProRule" id="PRU01373"/>
    </source>
</evidence>
<evidence type="ECO:0000256" key="6">
    <source>
        <dbReference type="ARBA" id="ARBA00023316"/>
    </source>
</evidence>
<dbReference type="Pfam" id="PF13205">
    <property type="entry name" value="Big_5"/>
    <property type="match status" value="1"/>
</dbReference>
<feature type="transmembrane region" description="Helical" evidence="9">
    <location>
        <begin position="22"/>
        <end position="42"/>
    </location>
</feature>
<name>A0A6P2C0V9_9ACTN</name>
<dbReference type="GO" id="GO:0016740">
    <property type="term" value="F:transferase activity"/>
    <property type="evidence" value="ECO:0007669"/>
    <property type="project" value="UniProtKB-KW"/>
</dbReference>
<evidence type="ECO:0000256" key="3">
    <source>
        <dbReference type="ARBA" id="ARBA00022729"/>
    </source>
</evidence>
<evidence type="ECO:0000256" key="4">
    <source>
        <dbReference type="ARBA" id="ARBA00022960"/>
    </source>
</evidence>
<evidence type="ECO:0000256" key="5">
    <source>
        <dbReference type="ARBA" id="ARBA00022984"/>
    </source>
</evidence>
<reference evidence="11 12" key="1">
    <citation type="submission" date="2018-11" db="EMBL/GenBank/DDBJ databases">
        <title>Trebonia kvetii gen.nov., sp.nov., a novel acidophilic actinobacterium, and proposal of the new actinobacterial family Treboniaceae fam. nov.</title>
        <authorList>
            <person name="Rapoport D."/>
            <person name="Sagova-Mareckova M."/>
            <person name="Sedlacek I."/>
            <person name="Provaznik J."/>
            <person name="Kralova S."/>
            <person name="Pavlinic D."/>
            <person name="Benes V."/>
            <person name="Kopecky J."/>
        </authorList>
    </citation>
    <scope>NUCLEOTIDE SEQUENCE [LARGE SCALE GENOMIC DNA]</scope>
    <source>
        <strain evidence="11 12">15Tr583</strain>
    </source>
</reference>
<sequence>MSFLDSVGGVGRVSATLLRHRLIAATAASAAAVIVAGCAFAATSSGTGKEKLVSEGNTKHTAPTASASPTPTPVGPLQLLSVSPVGGSHDANGGAPITLTFSSALSPGTPLPKLSPKIPGSWQVSGDTATFTPASGFLPNTAVTLRIPGGAAGMAGADASAGTLATGSTVKFKTGTYSVLRLQQILAQLGYLPLTWTASASSAATGGGSASIPADAPAAGSSASDSASASSASSDSASADSASAGSASAGAATTGLNQQVADAYQPPDGTFTFKSGYPTELTSQWTVGKDNMLNNGAIRAFQSVEGLTMDGVAGPDVWSHLLKAAAKHKVNPNGYTYALADQHTPESLTVWHNGKVIEHTLANTGIPGRNTQDGTFPVYLRYQENYMDGTNPDGSKYHDLVQWISYFNGGDAVHYFARYSYGSYQSLGCVEVPYAPAEKVWGYMTYGTLVTVIGPEA</sequence>
<evidence type="ECO:0000256" key="9">
    <source>
        <dbReference type="SAM" id="Phobius"/>
    </source>
</evidence>
<dbReference type="InterPro" id="IPR005490">
    <property type="entry name" value="LD_TPept_cat_dom"/>
</dbReference>
<feature type="active site" description="Nucleophile" evidence="7">
    <location>
        <position position="429"/>
    </location>
</feature>
<evidence type="ECO:0000256" key="2">
    <source>
        <dbReference type="ARBA" id="ARBA00022679"/>
    </source>
</evidence>
<comment type="caution">
    <text evidence="11">The sequence shown here is derived from an EMBL/GenBank/DDBJ whole genome shotgun (WGS) entry which is preliminary data.</text>
</comment>
<dbReference type="SUPFAM" id="SSF141523">
    <property type="entry name" value="L,D-transpeptidase catalytic domain-like"/>
    <property type="match status" value="1"/>
</dbReference>
<dbReference type="Proteomes" id="UP000460272">
    <property type="component" value="Unassembled WGS sequence"/>
</dbReference>
<feature type="region of interest" description="Disordered" evidence="8">
    <location>
        <begin position="206"/>
        <end position="249"/>
    </location>
</feature>
<dbReference type="GO" id="GO:0009252">
    <property type="term" value="P:peptidoglycan biosynthetic process"/>
    <property type="evidence" value="ECO:0007669"/>
    <property type="project" value="UniProtKB-UniPathway"/>
</dbReference>
<keyword evidence="9" id="KW-0812">Transmembrane</keyword>
<dbReference type="InterPro" id="IPR032812">
    <property type="entry name" value="SbsA_Ig"/>
</dbReference>
<organism evidence="11 12">
    <name type="scientific">Trebonia kvetii</name>
    <dbReference type="NCBI Taxonomy" id="2480626"/>
    <lineage>
        <taxon>Bacteria</taxon>
        <taxon>Bacillati</taxon>
        <taxon>Actinomycetota</taxon>
        <taxon>Actinomycetes</taxon>
        <taxon>Streptosporangiales</taxon>
        <taxon>Treboniaceae</taxon>
        <taxon>Trebonia</taxon>
    </lineage>
</organism>
<evidence type="ECO:0000259" key="10">
    <source>
        <dbReference type="PROSITE" id="PS52029"/>
    </source>
</evidence>
<keyword evidence="12" id="KW-1185">Reference proteome</keyword>
<protein>
    <recommendedName>
        <fullName evidence="10">L,D-TPase catalytic domain-containing protein</fullName>
    </recommendedName>
</protein>
<dbReference type="Gene3D" id="2.40.440.10">
    <property type="entry name" value="L,D-transpeptidase catalytic domain-like"/>
    <property type="match status" value="1"/>
</dbReference>
<dbReference type="GO" id="GO:0008360">
    <property type="term" value="P:regulation of cell shape"/>
    <property type="evidence" value="ECO:0007669"/>
    <property type="project" value="UniProtKB-UniRule"/>
</dbReference>
<dbReference type="OrthoDB" id="8887048at2"/>
<dbReference type="InterPro" id="IPR038063">
    <property type="entry name" value="Transpep_catalytic_dom"/>
</dbReference>
<evidence type="ECO:0000313" key="11">
    <source>
        <dbReference type="EMBL" id="TVZ03981.1"/>
    </source>
</evidence>
<evidence type="ECO:0000256" key="1">
    <source>
        <dbReference type="ARBA" id="ARBA00004752"/>
    </source>
</evidence>
<dbReference type="EMBL" id="RPFW01000003">
    <property type="protein sequence ID" value="TVZ03981.1"/>
    <property type="molecule type" value="Genomic_DNA"/>
</dbReference>
<evidence type="ECO:0000256" key="8">
    <source>
        <dbReference type="SAM" id="MobiDB-lite"/>
    </source>
</evidence>
<keyword evidence="9" id="KW-1133">Transmembrane helix</keyword>
<dbReference type="PROSITE" id="PS52029">
    <property type="entry name" value="LD_TPASE"/>
    <property type="match status" value="1"/>
</dbReference>